<proteinExistence type="predicted"/>
<reference evidence="1" key="1">
    <citation type="submission" date="2021-03" db="EMBL/GenBank/DDBJ databases">
        <title>Evolutionary innovations through gain and loss of genes in the ectomycorrhizal Boletales.</title>
        <authorList>
            <person name="Wu G."/>
            <person name="Miyauchi S."/>
            <person name="Morin E."/>
            <person name="Yang Z.-L."/>
            <person name="Xu J."/>
            <person name="Martin F.M."/>
        </authorList>
    </citation>
    <scope>NUCLEOTIDE SEQUENCE</scope>
    <source>
        <strain evidence="1">BR01</strain>
    </source>
</reference>
<keyword evidence="2" id="KW-1185">Reference proteome</keyword>
<comment type="caution">
    <text evidence="1">The sequence shown here is derived from an EMBL/GenBank/DDBJ whole genome shotgun (WGS) entry which is preliminary data.</text>
</comment>
<evidence type="ECO:0000313" key="2">
    <source>
        <dbReference type="Proteomes" id="UP000683000"/>
    </source>
</evidence>
<sequence length="67" mass="7482">MAWSVISAASKILVAQKNHDDQIIHLAGVMSNVFAFIENAKALKRIEAHMKILTLLIQQVTECGFHH</sequence>
<evidence type="ECO:0000313" key="1">
    <source>
        <dbReference type="EMBL" id="KAG6374094.1"/>
    </source>
</evidence>
<name>A0A8I2YK83_9AGAM</name>
<dbReference type="Proteomes" id="UP000683000">
    <property type="component" value="Unassembled WGS sequence"/>
</dbReference>
<dbReference type="AlphaFoldDB" id="A0A8I2YK83"/>
<accession>A0A8I2YK83</accession>
<gene>
    <name evidence="1" type="ORF">JVT61DRAFT_4737</name>
</gene>
<dbReference type="OrthoDB" id="2693320at2759"/>
<organism evidence="1 2">
    <name type="scientific">Boletus reticuloceps</name>
    <dbReference type="NCBI Taxonomy" id="495285"/>
    <lineage>
        <taxon>Eukaryota</taxon>
        <taxon>Fungi</taxon>
        <taxon>Dikarya</taxon>
        <taxon>Basidiomycota</taxon>
        <taxon>Agaricomycotina</taxon>
        <taxon>Agaricomycetes</taxon>
        <taxon>Agaricomycetidae</taxon>
        <taxon>Boletales</taxon>
        <taxon>Boletineae</taxon>
        <taxon>Boletaceae</taxon>
        <taxon>Boletoideae</taxon>
        <taxon>Boletus</taxon>
    </lineage>
</organism>
<protein>
    <submittedName>
        <fullName evidence="1">Uncharacterized protein</fullName>
    </submittedName>
</protein>
<dbReference type="EMBL" id="JAGFBS010000019">
    <property type="protein sequence ID" value="KAG6374094.1"/>
    <property type="molecule type" value="Genomic_DNA"/>
</dbReference>